<proteinExistence type="predicted"/>
<gene>
    <name evidence="1" type="ORF">EV213_102290</name>
</gene>
<evidence type="ECO:0000313" key="1">
    <source>
        <dbReference type="EMBL" id="TDQ42259.1"/>
    </source>
</evidence>
<reference evidence="1 2" key="1">
    <citation type="submission" date="2019-03" db="EMBL/GenBank/DDBJ databases">
        <title>Genomic Encyclopedia of Type Strains, Phase IV (KMG-IV): sequencing the most valuable type-strain genomes for metagenomic binning, comparative biology and taxonomic classification.</title>
        <authorList>
            <person name="Goeker M."/>
        </authorList>
    </citation>
    <scope>NUCLEOTIDE SEQUENCE [LARGE SCALE GENOMIC DNA]</scope>
    <source>
        <strain evidence="1 2">DSM 28697</strain>
    </source>
</reference>
<keyword evidence="2" id="KW-1185">Reference proteome</keyword>
<name>A0A4R6UBC0_9BACI</name>
<evidence type="ECO:0000313" key="2">
    <source>
        <dbReference type="Proteomes" id="UP000295632"/>
    </source>
</evidence>
<sequence>MLSEEAEAVPGGKVNTMRYSRIDVDLIPFRVQAKYFEEAVVISFHSTGTSATSTREDLVVVSLPQESR</sequence>
<dbReference type="EMBL" id="SNYJ01000002">
    <property type="protein sequence ID" value="TDQ42259.1"/>
    <property type="molecule type" value="Genomic_DNA"/>
</dbReference>
<accession>A0A4R6UBC0</accession>
<organism evidence="1 2">
    <name type="scientific">Aureibacillus halotolerans</name>
    <dbReference type="NCBI Taxonomy" id="1508390"/>
    <lineage>
        <taxon>Bacteria</taxon>
        <taxon>Bacillati</taxon>
        <taxon>Bacillota</taxon>
        <taxon>Bacilli</taxon>
        <taxon>Bacillales</taxon>
        <taxon>Bacillaceae</taxon>
        <taxon>Aureibacillus</taxon>
    </lineage>
</organism>
<comment type="caution">
    <text evidence="1">The sequence shown here is derived from an EMBL/GenBank/DDBJ whole genome shotgun (WGS) entry which is preliminary data.</text>
</comment>
<protein>
    <submittedName>
        <fullName evidence="1">Uncharacterized protein</fullName>
    </submittedName>
</protein>
<dbReference type="Proteomes" id="UP000295632">
    <property type="component" value="Unassembled WGS sequence"/>
</dbReference>
<dbReference type="AlphaFoldDB" id="A0A4R6UBC0"/>